<keyword evidence="1 7" id="KW-1003">Cell membrane</keyword>
<dbReference type="PANTHER" id="PTHR30518:SF2">
    <property type="entry name" value="ENDOLYTIC MUREIN TRANSGLYCOSYLASE"/>
    <property type="match status" value="1"/>
</dbReference>
<dbReference type="Pfam" id="PF02618">
    <property type="entry name" value="YceG"/>
    <property type="match status" value="1"/>
</dbReference>
<keyword evidence="6 7" id="KW-0961">Cell wall biogenesis/degradation</keyword>
<keyword evidence="3 7" id="KW-1133">Transmembrane helix</keyword>
<protein>
    <recommendedName>
        <fullName evidence="7">Endolytic murein transglycosylase</fullName>
        <ecNumber evidence="7">4.2.2.29</ecNumber>
    </recommendedName>
    <alternativeName>
        <fullName evidence="7">Peptidoglycan lytic transglycosylase</fullName>
    </alternativeName>
    <alternativeName>
        <fullName evidence="7">Peptidoglycan polymerization terminase</fullName>
    </alternativeName>
</protein>
<dbReference type="AlphaFoldDB" id="A0A917MUF1"/>
<evidence type="ECO:0000313" key="8">
    <source>
        <dbReference type="EMBL" id="GGH64822.1"/>
    </source>
</evidence>
<feature type="site" description="Important for catalytic activity" evidence="7">
    <location>
        <position position="214"/>
    </location>
</feature>
<dbReference type="GO" id="GO:0071555">
    <property type="term" value="P:cell wall organization"/>
    <property type="evidence" value="ECO:0007669"/>
    <property type="project" value="UniProtKB-KW"/>
</dbReference>
<evidence type="ECO:0000256" key="3">
    <source>
        <dbReference type="ARBA" id="ARBA00022989"/>
    </source>
</evidence>
<comment type="similarity">
    <text evidence="7">Belongs to the transglycosylase MltG family.</text>
</comment>
<evidence type="ECO:0000256" key="7">
    <source>
        <dbReference type="HAMAP-Rule" id="MF_02065"/>
    </source>
</evidence>
<dbReference type="EMBL" id="BMIB01000002">
    <property type="protein sequence ID" value="GGH64822.1"/>
    <property type="molecule type" value="Genomic_DNA"/>
</dbReference>
<reference evidence="8" key="2">
    <citation type="submission" date="2020-09" db="EMBL/GenBank/DDBJ databases">
        <authorList>
            <person name="Sun Q."/>
            <person name="Zhou Y."/>
        </authorList>
    </citation>
    <scope>NUCLEOTIDE SEQUENCE</scope>
    <source>
        <strain evidence="8">CGMCC 1.15290</strain>
    </source>
</reference>
<comment type="catalytic activity">
    <reaction evidence="7">
        <text>a peptidoglycan chain = a peptidoglycan chain with N-acetyl-1,6-anhydromuramyl-[peptide] at the reducing end + a peptidoglycan chain with N-acetylglucosamine at the non-reducing end.</text>
        <dbReference type="EC" id="4.2.2.29"/>
    </reaction>
</comment>
<dbReference type="NCBIfam" id="TIGR00247">
    <property type="entry name" value="endolytic transglycosylase MltG"/>
    <property type="match status" value="1"/>
</dbReference>
<evidence type="ECO:0000256" key="5">
    <source>
        <dbReference type="ARBA" id="ARBA00023239"/>
    </source>
</evidence>
<dbReference type="PANTHER" id="PTHR30518">
    <property type="entry name" value="ENDOLYTIC MUREIN TRANSGLYCOSYLASE"/>
    <property type="match status" value="1"/>
</dbReference>
<gene>
    <name evidence="7" type="primary">mltG</name>
    <name evidence="8" type="ORF">GCM10011379_17290</name>
</gene>
<dbReference type="InterPro" id="IPR003770">
    <property type="entry name" value="MLTG-like"/>
</dbReference>
<name>A0A917MUF1_9BACT</name>
<dbReference type="Proteomes" id="UP000627292">
    <property type="component" value="Unassembled WGS sequence"/>
</dbReference>
<organism evidence="8 9">
    <name type="scientific">Filimonas zeae</name>
    <dbReference type="NCBI Taxonomy" id="1737353"/>
    <lineage>
        <taxon>Bacteria</taxon>
        <taxon>Pseudomonadati</taxon>
        <taxon>Bacteroidota</taxon>
        <taxon>Chitinophagia</taxon>
        <taxon>Chitinophagales</taxon>
        <taxon>Chitinophagaceae</taxon>
        <taxon>Filimonas</taxon>
    </lineage>
</organism>
<proteinExistence type="inferred from homology"/>
<comment type="caution">
    <text evidence="8">The sequence shown here is derived from an EMBL/GenBank/DDBJ whole genome shotgun (WGS) entry which is preliminary data.</text>
</comment>
<dbReference type="GO" id="GO:0005886">
    <property type="term" value="C:plasma membrane"/>
    <property type="evidence" value="ECO:0007669"/>
    <property type="project" value="UniProtKB-UniRule"/>
</dbReference>
<dbReference type="HAMAP" id="MF_02065">
    <property type="entry name" value="MltG"/>
    <property type="match status" value="1"/>
</dbReference>
<evidence type="ECO:0000256" key="4">
    <source>
        <dbReference type="ARBA" id="ARBA00023136"/>
    </source>
</evidence>
<keyword evidence="2 7" id="KW-0812">Transmembrane</keyword>
<dbReference type="Gene3D" id="3.30.1490.480">
    <property type="entry name" value="Endolytic murein transglycosylase"/>
    <property type="match status" value="1"/>
</dbReference>
<dbReference type="CDD" id="cd08010">
    <property type="entry name" value="MltG_like"/>
    <property type="match status" value="1"/>
</dbReference>
<dbReference type="EC" id="4.2.2.29" evidence="7"/>
<dbReference type="GO" id="GO:0009252">
    <property type="term" value="P:peptidoglycan biosynthetic process"/>
    <property type="evidence" value="ECO:0007669"/>
    <property type="project" value="UniProtKB-UniRule"/>
</dbReference>
<keyword evidence="4 7" id="KW-0472">Membrane</keyword>
<evidence type="ECO:0000256" key="6">
    <source>
        <dbReference type="ARBA" id="ARBA00023316"/>
    </source>
</evidence>
<dbReference type="Gene3D" id="3.30.160.60">
    <property type="entry name" value="Classic Zinc Finger"/>
    <property type="match status" value="1"/>
</dbReference>
<keyword evidence="5 7" id="KW-0456">Lyase</keyword>
<evidence type="ECO:0000256" key="1">
    <source>
        <dbReference type="ARBA" id="ARBA00022475"/>
    </source>
</evidence>
<sequence>MKKFFAFLFILLLLAAGITGWLFFTSATQFDEKSKYVLVYEKATAQQEVTQQLEEKQLVRNVSLFNALAARLDVWQKIKPGRFEITKGQSLFSILRMLRNNRQVPARLVINKLRTREDLARVIGKNFRVDSATAIRFLNSNDSLQAFGVDTNTVMTLVIPDTYVLNWSTPLDKILARLLAEQAQFWTSERRQKATNQNLTTEQVYTLASIVEEETNANQEKGKIASVYMNRIAKGMNLGADPTVKFALKDFAIRRISNEHTQVVSPYNTYRNKGLPPGPICTPSKITIDAVLDAPRTEYLFFVASAEMNGTHHFSATYAEHLDYAKAYHKGLDQRGIKR</sequence>
<keyword evidence="9" id="KW-1185">Reference proteome</keyword>
<reference evidence="8" key="1">
    <citation type="journal article" date="2014" name="Int. J. Syst. Evol. Microbiol.">
        <title>Complete genome sequence of Corynebacterium casei LMG S-19264T (=DSM 44701T), isolated from a smear-ripened cheese.</title>
        <authorList>
            <consortium name="US DOE Joint Genome Institute (JGI-PGF)"/>
            <person name="Walter F."/>
            <person name="Albersmeier A."/>
            <person name="Kalinowski J."/>
            <person name="Ruckert C."/>
        </authorList>
    </citation>
    <scope>NUCLEOTIDE SEQUENCE</scope>
    <source>
        <strain evidence="8">CGMCC 1.15290</strain>
    </source>
</reference>
<accession>A0A917MUF1</accession>
<dbReference type="RefSeq" id="WP_188951628.1">
    <property type="nucleotide sequence ID" value="NZ_BMIB01000002.1"/>
</dbReference>
<dbReference type="GO" id="GO:0008932">
    <property type="term" value="F:lytic endotransglycosylase activity"/>
    <property type="evidence" value="ECO:0007669"/>
    <property type="project" value="UniProtKB-UniRule"/>
</dbReference>
<evidence type="ECO:0000256" key="2">
    <source>
        <dbReference type="ARBA" id="ARBA00022692"/>
    </source>
</evidence>
<comment type="function">
    <text evidence="7">Functions as a peptidoglycan terminase that cleaves nascent peptidoglycan strands endolytically to terminate their elongation.</text>
</comment>
<evidence type="ECO:0000313" key="9">
    <source>
        <dbReference type="Proteomes" id="UP000627292"/>
    </source>
</evidence>